<gene>
    <name evidence="7" type="primary">gmd</name>
    <name evidence="9" type="ORF">C8N25_1494</name>
</gene>
<sequence length="381" mass="43062">MKVALITGITGQDGAYLAELLLSKGYKVHGIKRRASSFNTQRIDHLYQDPHQVDPKLILHYGDLTDSMGITRIIKECEPDEIYNLGAMSHVKVSFDTPEYTANADGLGILRILEAVRLLGMEKKTRIYQASTSELYGLVQEIPQREETPFYPRSPYAVAKMYGFWIVKNYREAYNMFACNGILFNHESPLRGETFVTRKITRAVARIGVGMESVLYLGNLDAQRDWGHAKDYVEAMWLMLQVDEPEDFVVATGVTTSVRDFLHLAFGQIGFKLDFIGKDASEMGVLCDIDYDIALEKLGKTKEELPKLGEVLIKVDPEYYRPTEVELLIGSPDKAAEKLGWKPKYTLKELVEDMVTSDLQLLKRDICLVNGGFDITSSSEY</sequence>
<dbReference type="EMBL" id="QUNF01000049">
    <property type="protein sequence ID" value="REG76916.1"/>
    <property type="molecule type" value="Genomic_DNA"/>
</dbReference>
<protein>
    <recommendedName>
        <fullName evidence="4 7">GDP-mannose 4,6-dehydratase</fullName>
        <ecNumber evidence="4 7">4.2.1.47</ecNumber>
    </recommendedName>
    <alternativeName>
        <fullName evidence="7">GDP-D-mannose dehydratase</fullName>
    </alternativeName>
</protein>
<evidence type="ECO:0000313" key="9">
    <source>
        <dbReference type="EMBL" id="REG76916.1"/>
    </source>
</evidence>
<dbReference type="AlphaFoldDB" id="A0A3E0D2H2"/>
<dbReference type="SUPFAM" id="SSF51735">
    <property type="entry name" value="NAD(P)-binding Rossmann-fold domains"/>
    <property type="match status" value="1"/>
</dbReference>
<evidence type="ECO:0000259" key="8">
    <source>
        <dbReference type="Pfam" id="PF16363"/>
    </source>
</evidence>
<dbReference type="InterPro" id="IPR016040">
    <property type="entry name" value="NAD(P)-bd_dom"/>
</dbReference>
<dbReference type="GO" id="GO:0008446">
    <property type="term" value="F:GDP-mannose 4,6-dehydratase activity"/>
    <property type="evidence" value="ECO:0007669"/>
    <property type="project" value="UniProtKB-UniRule"/>
</dbReference>
<evidence type="ECO:0000256" key="5">
    <source>
        <dbReference type="ARBA" id="ARBA00023239"/>
    </source>
</evidence>
<dbReference type="NCBIfam" id="TIGR01472">
    <property type="entry name" value="gmd"/>
    <property type="match status" value="1"/>
</dbReference>
<keyword evidence="10" id="KW-1185">Reference proteome</keyword>
<comment type="catalytic activity">
    <reaction evidence="1 7">
        <text>GDP-alpha-D-mannose = GDP-4-dehydro-alpha-D-rhamnose + H2O</text>
        <dbReference type="Rhea" id="RHEA:23820"/>
        <dbReference type="ChEBI" id="CHEBI:15377"/>
        <dbReference type="ChEBI" id="CHEBI:57527"/>
        <dbReference type="ChEBI" id="CHEBI:57964"/>
        <dbReference type="EC" id="4.2.1.47"/>
    </reaction>
</comment>
<dbReference type="GO" id="GO:0070401">
    <property type="term" value="F:NADP+ binding"/>
    <property type="evidence" value="ECO:0007669"/>
    <property type="project" value="UniProtKB-UniRule"/>
</dbReference>
<dbReference type="Pfam" id="PF16363">
    <property type="entry name" value="GDP_Man_Dehyd"/>
    <property type="match status" value="1"/>
</dbReference>
<dbReference type="RefSeq" id="WP_086541916.1">
    <property type="nucleotide sequence ID" value="NZ_MSSW01000035.1"/>
</dbReference>
<organism evidence="9 10">
    <name type="scientific">Algoriphagus antarcticus</name>
    <dbReference type="NCBI Taxonomy" id="238540"/>
    <lineage>
        <taxon>Bacteria</taxon>
        <taxon>Pseudomonadati</taxon>
        <taxon>Bacteroidota</taxon>
        <taxon>Cytophagia</taxon>
        <taxon>Cytophagales</taxon>
        <taxon>Cyclobacteriaceae</taxon>
        <taxon>Algoriphagus</taxon>
    </lineage>
</organism>
<dbReference type="GO" id="GO:0042351">
    <property type="term" value="P:'de novo' GDP-L-fucose biosynthetic process"/>
    <property type="evidence" value="ECO:0007669"/>
    <property type="project" value="TreeGrafter"/>
</dbReference>
<comment type="caution">
    <text evidence="7">Lacks conserved residue(s) required for the propagation of feature annotation.</text>
</comment>
<dbReference type="Proteomes" id="UP000256405">
    <property type="component" value="Unassembled WGS sequence"/>
</dbReference>
<evidence type="ECO:0000256" key="2">
    <source>
        <dbReference type="ARBA" id="ARBA00001937"/>
    </source>
</evidence>
<feature type="domain" description="NAD(P)-binding" evidence="8">
    <location>
        <begin position="5"/>
        <end position="354"/>
    </location>
</feature>
<accession>A0A3E0D2H2</accession>
<dbReference type="InterPro" id="IPR006368">
    <property type="entry name" value="GDP_Man_deHydtase"/>
</dbReference>
<keyword evidence="5 7" id="KW-0456">Lyase</keyword>
<dbReference type="FunFam" id="3.40.50.720:FF:000924">
    <property type="entry name" value="GDP-mannose 4,6 dehydratase"/>
    <property type="match status" value="1"/>
</dbReference>
<comment type="similarity">
    <text evidence="3 7">Belongs to the NAD(P)-dependent epimerase/dehydratase family. GDP-mannose 4,6-dehydratase subfamily.</text>
</comment>
<evidence type="ECO:0000256" key="7">
    <source>
        <dbReference type="HAMAP-Rule" id="MF_00955"/>
    </source>
</evidence>
<evidence type="ECO:0000313" key="10">
    <source>
        <dbReference type="Proteomes" id="UP000256405"/>
    </source>
</evidence>
<dbReference type="HAMAP" id="MF_00955">
    <property type="entry name" value="GDP_Man_dehydratase"/>
    <property type="match status" value="1"/>
</dbReference>
<evidence type="ECO:0000256" key="3">
    <source>
        <dbReference type="ARBA" id="ARBA00009263"/>
    </source>
</evidence>
<dbReference type="InterPro" id="IPR036291">
    <property type="entry name" value="NAD(P)-bd_dom_sf"/>
</dbReference>
<evidence type="ECO:0000256" key="1">
    <source>
        <dbReference type="ARBA" id="ARBA00000188"/>
    </source>
</evidence>
<dbReference type="Gene3D" id="3.90.25.10">
    <property type="entry name" value="UDP-galactose 4-epimerase, domain 1"/>
    <property type="match status" value="1"/>
</dbReference>
<comment type="function">
    <text evidence="6 7">Catalyzes the conversion of GDP-D-mannose to GDP-4-dehydro-6-deoxy-D-mannose.</text>
</comment>
<comment type="cofactor">
    <cofactor evidence="2 7">
        <name>NADP(+)</name>
        <dbReference type="ChEBI" id="CHEBI:58349"/>
    </cofactor>
</comment>
<name>A0A3E0D2H2_9BACT</name>
<dbReference type="EC" id="4.2.1.47" evidence="4 7"/>
<dbReference type="Gene3D" id="3.40.50.720">
    <property type="entry name" value="NAD(P)-binding Rossmann-like Domain"/>
    <property type="match status" value="1"/>
</dbReference>
<evidence type="ECO:0000256" key="4">
    <source>
        <dbReference type="ARBA" id="ARBA00011989"/>
    </source>
</evidence>
<keyword evidence="7" id="KW-0521">NADP</keyword>
<dbReference type="PANTHER" id="PTHR43715">
    <property type="entry name" value="GDP-MANNOSE 4,6-DEHYDRATASE"/>
    <property type="match status" value="1"/>
</dbReference>
<reference evidence="9 10" key="1">
    <citation type="submission" date="2018-08" db="EMBL/GenBank/DDBJ databases">
        <title>Genomic Encyclopedia of Archaeal and Bacterial Type Strains, Phase II (KMG-II): from individual species to whole genera.</title>
        <authorList>
            <person name="Goeker M."/>
        </authorList>
    </citation>
    <scope>NUCLEOTIDE SEQUENCE [LARGE SCALE GENOMIC DNA]</scope>
    <source>
        <strain evidence="9 10">DSM 15986</strain>
    </source>
</reference>
<dbReference type="CDD" id="cd05260">
    <property type="entry name" value="GDP_MD_SDR_e"/>
    <property type="match status" value="1"/>
</dbReference>
<dbReference type="OrthoDB" id="9779041at2"/>
<comment type="caution">
    <text evidence="9">The sequence shown here is derived from an EMBL/GenBank/DDBJ whole genome shotgun (WGS) entry which is preliminary data.</text>
</comment>
<dbReference type="PANTHER" id="PTHR43715:SF1">
    <property type="entry name" value="GDP-MANNOSE 4,6 DEHYDRATASE"/>
    <property type="match status" value="1"/>
</dbReference>
<proteinExistence type="inferred from homology"/>
<evidence type="ECO:0000256" key="6">
    <source>
        <dbReference type="ARBA" id="ARBA00059383"/>
    </source>
</evidence>